<dbReference type="AlphaFoldDB" id="A0A1L5FBN3"/>
<evidence type="ECO:0008006" key="3">
    <source>
        <dbReference type="Google" id="ProtNLM"/>
    </source>
</evidence>
<gene>
    <name evidence="1" type="ORF">BS101_17425</name>
</gene>
<evidence type="ECO:0000313" key="1">
    <source>
        <dbReference type="EMBL" id="APM40387.1"/>
    </source>
</evidence>
<dbReference type="Pfam" id="PF20212">
    <property type="entry name" value="DUF6572"/>
    <property type="match status" value="1"/>
</dbReference>
<protein>
    <recommendedName>
        <fullName evidence="3">Branched-chain amino acid ABC transporter substrate-binding protein</fullName>
    </recommendedName>
</protein>
<dbReference type="EMBL" id="CP018335">
    <property type="protein sequence ID" value="APM40387.1"/>
    <property type="molecule type" value="Genomic_DNA"/>
</dbReference>
<proteinExistence type="predicted"/>
<evidence type="ECO:0000313" key="2">
    <source>
        <dbReference type="Proteomes" id="UP000184604"/>
    </source>
</evidence>
<dbReference type="InterPro" id="IPR046702">
    <property type="entry name" value="DUF6572"/>
</dbReference>
<dbReference type="OrthoDB" id="2229810at2"/>
<organism evidence="1 2">
    <name type="scientific">Clostridium kluyveri</name>
    <dbReference type="NCBI Taxonomy" id="1534"/>
    <lineage>
        <taxon>Bacteria</taxon>
        <taxon>Bacillati</taxon>
        <taxon>Bacillota</taxon>
        <taxon>Clostridia</taxon>
        <taxon>Eubacteriales</taxon>
        <taxon>Clostridiaceae</taxon>
        <taxon>Clostridium</taxon>
    </lineage>
</organism>
<name>A0A1L5FBN3_CLOKL</name>
<sequence length="108" mass="12372">MSVINKDKIDSIGINKENGNVMIGISDHLDWSNEYEHLIMLQDKINSYLNFIESGEIYESYPKAKDKNIEIIIYAKYDITEKAEEFLNVAYKSVVEAGFNLSCEIIGE</sequence>
<dbReference type="RefSeq" id="WP_073539983.1">
    <property type="nucleotide sequence ID" value="NZ_CP018335.1"/>
</dbReference>
<dbReference type="Proteomes" id="UP000184604">
    <property type="component" value="Chromosome"/>
</dbReference>
<accession>A0A1L5FBN3</accession>
<reference evidence="1 2" key="1">
    <citation type="submission" date="2016-12" db="EMBL/GenBank/DDBJ databases">
        <title>Complete genome sequence of Clostridium kluyveri JZZ isolated from the pit mud of a Chinese flavor liquor-making factory.</title>
        <authorList>
            <person name="Wang Y."/>
        </authorList>
    </citation>
    <scope>NUCLEOTIDE SEQUENCE [LARGE SCALE GENOMIC DNA]</scope>
    <source>
        <strain evidence="1 2">JZZ</strain>
    </source>
</reference>